<reference evidence="2 3" key="1">
    <citation type="submission" date="2024-04" db="EMBL/GenBank/DDBJ databases">
        <title>Draft genome sequence of Halopseudomonas sabulinigri NBRC 116187.</title>
        <authorList>
            <person name="Miyakawa T."/>
            <person name="Kusuya Y."/>
            <person name="Miura T."/>
        </authorList>
    </citation>
    <scope>NUCLEOTIDE SEQUENCE [LARGE SCALE GENOMIC DNA]</scope>
    <source>
        <strain evidence="2 3">4NH20-0042</strain>
    </source>
</reference>
<keyword evidence="3" id="KW-1185">Reference proteome</keyword>
<accession>A0ABP9ZRA9</accession>
<dbReference type="InterPro" id="IPR032314">
    <property type="entry name" value="DUF4845"/>
</dbReference>
<comment type="caution">
    <text evidence="2">The sequence shown here is derived from an EMBL/GenBank/DDBJ whole genome shotgun (WGS) entry which is preliminary data.</text>
</comment>
<evidence type="ECO:0000313" key="2">
    <source>
        <dbReference type="EMBL" id="GAA6131996.1"/>
    </source>
</evidence>
<sequence>MRHSQKGASFFGWLAVIALLIFAMVIAMKLVPIYMDHHAMRNIITSINEDPSIKIRSLRDLNLHIDKGFQINGIRDVKPKDAMTVTASGNDAYTVVIKYEQRAPMLNTVDLLVHFDETHIVRPLK</sequence>
<name>A0ABP9ZRA9_9GAMM</name>
<dbReference type="Pfam" id="PF16137">
    <property type="entry name" value="DUF4845"/>
    <property type="match status" value="1"/>
</dbReference>
<dbReference type="EMBL" id="BAABWD010000002">
    <property type="protein sequence ID" value="GAA6131996.1"/>
    <property type="molecule type" value="Genomic_DNA"/>
</dbReference>
<protein>
    <submittedName>
        <fullName evidence="2">DUF4845 domain-containing protein</fullName>
    </submittedName>
</protein>
<keyword evidence="1" id="KW-1133">Transmembrane helix</keyword>
<keyword evidence="1" id="KW-0472">Membrane</keyword>
<feature type="transmembrane region" description="Helical" evidence="1">
    <location>
        <begin position="12"/>
        <end position="31"/>
    </location>
</feature>
<evidence type="ECO:0000313" key="3">
    <source>
        <dbReference type="Proteomes" id="UP001486808"/>
    </source>
</evidence>
<gene>
    <name evidence="2" type="ORF">NBRC116187_23560</name>
</gene>
<evidence type="ECO:0000256" key="1">
    <source>
        <dbReference type="SAM" id="Phobius"/>
    </source>
</evidence>
<organism evidence="2 3">
    <name type="scientific">Halopseudomonas sabulinigri</name>
    <dbReference type="NCBI Taxonomy" id="472181"/>
    <lineage>
        <taxon>Bacteria</taxon>
        <taxon>Pseudomonadati</taxon>
        <taxon>Pseudomonadota</taxon>
        <taxon>Gammaproteobacteria</taxon>
        <taxon>Pseudomonadales</taxon>
        <taxon>Pseudomonadaceae</taxon>
        <taxon>Halopseudomonas</taxon>
    </lineage>
</organism>
<keyword evidence="1" id="KW-0812">Transmembrane</keyword>
<dbReference type="Proteomes" id="UP001486808">
    <property type="component" value="Unassembled WGS sequence"/>
</dbReference>
<proteinExistence type="predicted"/>
<dbReference type="RefSeq" id="WP_353388675.1">
    <property type="nucleotide sequence ID" value="NZ_BAABWD010000002.1"/>
</dbReference>